<reference evidence="14 15" key="1">
    <citation type="submission" date="2019-07" db="EMBL/GenBank/DDBJ databases">
        <title>Chromosome genome assembly for large yellow croaker.</title>
        <authorList>
            <person name="Xiao S."/>
        </authorList>
    </citation>
    <scope>NUCLEOTIDE SEQUENCE [LARGE SCALE GENOMIC DNA]</scope>
    <source>
        <strain evidence="14">JMULYC20181020</strain>
        <tissue evidence="14">Muscle</tissue>
    </source>
</reference>
<dbReference type="Pfam" id="PF18031">
    <property type="entry name" value="UCH_C"/>
    <property type="match status" value="1"/>
</dbReference>
<dbReference type="GO" id="GO:0005634">
    <property type="term" value="C:nucleus"/>
    <property type="evidence" value="ECO:0007669"/>
    <property type="project" value="UniProtKB-SubCell"/>
</dbReference>
<dbReference type="PANTHER" id="PTHR10589:SF28">
    <property type="entry name" value="UBIQUITIN CARBOXYL-TERMINAL HYDROLASE BAP1"/>
    <property type="match status" value="1"/>
</dbReference>
<keyword evidence="4 10" id="KW-0645">Protease</keyword>
<feature type="domain" description="UCH catalytic" evidence="13">
    <location>
        <begin position="4"/>
        <end position="235"/>
    </location>
</feature>
<evidence type="ECO:0000256" key="2">
    <source>
        <dbReference type="ARBA" id="ARBA00004123"/>
    </source>
</evidence>
<organism evidence="14 15">
    <name type="scientific">Larimichthys crocea</name>
    <name type="common">Large yellow croaker</name>
    <name type="synonym">Pseudosciaena crocea</name>
    <dbReference type="NCBI Taxonomy" id="215358"/>
    <lineage>
        <taxon>Eukaryota</taxon>
        <taxon>Metazoa</taxon>
        <taxon>Chordata</taxon>
        <taxon>Craniata</taxon>
        <taxon>Vertebrata</taxon>
        <taxon>Euteleostomi</taxon>
        <taxon>Actinopterygii</taxon>
        <taxon>Neopterygii</taxon>
        <taxon>Teleostei</taxon>
        <taxon>Neoteleostei</taxon>
        <taxon>Acanthomorphata</taxon>
        <taxon>Eupercaria</taxon>
        <taxon>Sciaenidae</taxon>
        <taxon>Larimichthys</taxon>
    </lineage>
</organism>
<dbReference type="CDD" id="cd09617">
    <property type="entry name" value="Peptidase_C12_UCH37_BAP1"/>
    <property type="match status" value="1"/>
</dbReference>
<dbReference type="AlphaFoldDB" id="A0A6G0J4Q6"/>
<dbReference type="Proteomes" id="UP000424527">
    <property type="component" value="Unassembled WGS sequence"/>
</dbReference>
<feature type="compositionally biased region" description="Acidic residues" evidence="12">
    <location>
        <begin position="370"/>
        <end position="383"/>
    </location>
</feature>
<feature type="active site" description="Nucleophile" evidence="10">
    <location>
        <position position="91"/>
    </location>
</feature>
<dbReference type="GO" id="GO:0005737">
    <property type="term" value="C:cytoplasm"/>
    <property type="evidence" value="ECO:0007669"/>
    <property type="project" value="TreeGrafter"/>
</dbReference>
<evidence type="ECO:0000256" key="6">
    <source>
        <dbReference type="ARBA" id="ARBA00022801"/>
    </source>
</evidence>
<keyword evidence="8" id="KW-0156">Chromatin regulator</keyword>
<keyword evidence="7 10" id="KW-0788">Thiol protease</keyword>
<keyword evidence="9" id="KW-0539">Nucleus</keyword>
<dbReference type="GO" id="GO:0004843">
    <property type="term" value="F:cysteine-type deubiquitinase activity"/>
    <property type="evidence" value="ECO:0007669"/>
    <property type="project" value="UniProtKB-UniRule"/>
</dbReference>
<feature type="region of interest" description="Disordered" evidence="12">
    <location>
        <begin position="651"/>
        <end position="677"/>
    </location>
</feature>
<dbReference type="PANTHER" id="PTHR10589">
    <property type="entry name" value="UBIQUITIN CARBOXYL-TERMINAL HYDROLASE"/>
    <property type="match status" value="1"/>
</dbReference>
<dbReference type="Gene3D" id="1.20.58.860">
    <property type="match status" value="1"/>
</dbReference>
<sequence length="677" mass="75780">MNKGWLELESDPGLFTLLVEDFGVKGVQVEEIYDLQSKCQSPVYGFIFLFKWIEERRSRRKVNTLVDETSVIDEEIVNDMFFAHQLIPNSCATHALLSVLLNCSGVELGTTLSRMKAFTKGFSPESKGYAIGNAPELARAHNSHARPEPRHLPEKQNGISAVRTMEAFHFVSYVPIKDRLFELDGLKAYPIDHGPWGEEEEWTDKARRVIMERIGLATAGEPYHDIRFNLMAVVPDRRMKYESKLEILKRNRQTVLEGLQKMIRLTQPELVHDKKEKDSPDDSTAAIKKEADAEPVTSQGADQASSGHGKTTSPHRRRSTASHQLQPHRSTPACLPGQSQLCQVSNAGRRGPCCWSWSLSNPSTSSGPILDDEDDYDDDEEEVTGSAGTSNRFRRKASLRSRTGRVGTGMESQIALTVLAEKLKKEAQRKDALNTPLSAATRPSSPVASHLSRVLFGEDEMLRLDSRHNRAVRELGPSVSIALLHLQDDGVIFALPPSDLAADGTKQPCTPEKTKDKEQARLAAGEKEGVNEGGEGSSMEVKKEEDKDGGDVKPSKETPKAVETAADSKPPGDKYSPKELLALLKCVEADIANYEVYLKEEVEKRKKYKIDDQRRTHNYDEFICTFISMLAQEGMLASLVEQNISVRRRQGVSIGRLHKQRKPDRRKRSRPYKAKRQ</sequence>
<dbReference type="InterPro" id="IPR038765">
    <property type="entry name" value="Papain-like_cys_pep_sf"/>
</dbReference>
<accession>A0A6G0J4Q6</accession>
<dbReference type="GO" id="GO:0006325">
    <property type="term" value="P:chromatin organization"/>
    <property type="evidence" value="ECO:0007669"/>
    <property type="project" value="UniProtKB-KW"/>
</dbReference>
<dbReference type="PROSITE" id="PS52049">
    <property type="entry name" value="ULD"/>
    <property type="match status" value="1"/>
</dbReference>
<keyword evidence="6 10" id="KW-0378">Hydrolase</keyword>
<dbReference type="GO" id="GO:0016579">
    <property type="term" value="P:protein deubiquitination"/>
    <property type="evidence" value="ECO:0007669"/>
    <property type="project" value="TreeGrafter"/>
</dbReference>
<feature type="compositionally biased region" description="Basic and acidic residues" evidence="12">
    <location>
        <begin position="512"/>
        <end position="530"/>
    </location>
</feature>
<evidence type="ECO:0000313" key="15">
    <source>
        <dbReference type="Proteomes" id="UP000424527"/>
    </source>
</evidence>
<dbReference type="InterPro" id="IPR036959">
    <property type="entry name" value="Peptidase_C12_UCH_sf"/>
</dbReference>
<evidence type="ECO:0000256" key="5">
    <source>
        <dbReference type="ARBA" id="ARBA00022786"/>
    </source>
</evidence>
<proteinExistence type="inferred from homology"/>
<dbReference type="SUPFAM" id="SSF54001">
    <property type="entry name" value="Cysteine proteinases"/>
    <property type="match status" value="1"/>
</dbReference>
<dbReference type="GO" id="GO:0006511">
    <property type="term" value="P:ubiquitin-dependent protein catabolic process"/>
    <property type="evidence" value="ECO:0007669"/>
    <property type="project" value="UniProtKB-UniRule"/>
</dbReference>
<feature type="region of interest" description="Disordered" evidence="12">
    <location>
        <begin position="361"/>
        <end position="396"/>
    </location>
</feature>
<feature type="region of interest" description="Disordered" evidence="12">
    <location>
        <begin position="501"/>
        <end position="574"/>
    </location>
</feature>
<dbReference type="Gene3D" id="3.40.532.10">
    <property type="entry name" value="Peptidase C12, ubiquitin carboxyl-terminal hydrolase"/>
    <property type="match status" value="1"/>
</dbReference>
<dbReference type="EMBL" id="REGW02000003">
    <property type="protein sequence ID" value="KAE8298523.1"/>
    <property type="molecule type" value="Genomic_DNA"/>
</dbReference>
<feature type="compositionally biased region" description="Basic and acidic residues" evidence="12">
    <location>
        <begin position="270"/>
        <end position="280"/>
    </location>
</feature>
<feature type="active site" description="Proton donor" evidence="10">
    <location>
        <position position="169"/>
    </location>
</feature>
<keyword evidence="15" id="KW-1185">Reference proteome</keyword>
<evidence type="ECO:0000313" key="14">
    <source>
        <dbReference type="EMBL" id="KAE8298523.1"/>
    </source>
</evidence>
<feature type="site" description="Transition state stabilizer" evidence="10">
    <location>
        <position position="85"/>
    </location>
</feature>
<comment type="caution">
    <text evidence="14">The sequence shown here is derived from an EMBL/GenBank/DDBJ whole genome shotgun (WGS) entry which is preliminary data.</text>
</comment>
<dbReference type="PROSITE" id="PS52048">
    <property type="entry name" value="UCH_DOMAIN"/>
    <property type="match status" value="1"/>
</dbReference>
<evidence type="ECO:0000256" key="10">
    <source>
        <dbReference type="PROSITE-ProRule" id="PRU01393"/>
    </source>
</evidence>
<feature type="compositionally biased region" description="Polar residues" evidence="12">
    <location>
        <begin position="296"/>
        <end position="312"/>
    </location>
</feature>
<evidence type="ECO:0000256" key="3">
    <source>
        <dbReference type="ARBA" id="ARBA00007182"/>
    </source>
</evidence>
<feature type="compositionally biased region" description="Basic and acidic residues" evidence="12">
    <location>
        <begin position="540"/>
        <end position="560"/>
    </location>
</feature>
<evidence type="ECO:0000256" key="8">
    <source>
        <dbReference type="ARBA" id="ARBA00022853"/>
    </source>
</evidence>
<dbReference type="Pfam" id="PF01088">
    <property type="entry name" value="Peptidase_C12"/>
    <property type="match status" value="1"/>
</dbReference>
<dbReference type="InterPro" id="IPR001578">
    <property type="entry name" value="Peptidase_C12_UCH"/>
</dbReference>
<evidence type="ECO:0000256" key="7">
    <source>
        <dbReference type="ARBA" id="ARBA00022807"/>
    </source>
</evidence>
<feature type="region of interest" description="Disordered" evidence="12">
    <location>
        <begin position="267"/>
        <end position="337"/>
    </location>
</feature>
<comment type="catalytic activity">
    <reaction evidence="1 10 11">
        <text>Thiol-dependent hydrolysis of ester, thioester, amide, peptide and isopeptide bonds formed by the C-terminal Gly of ubiquitin (a 76-residue protein attached to proteins as an intracellular targeting signal).</text>
        <dbReference type="EC" id="3.4.19.12"/>
    </reaction>
</comment>
<evidence type="ECO:0000256" key="4">
    <source>
        <dbReference type="ARBA" id="ARBA00022670"/>
    </source>
</evidence>
<evidence type="ECO:0000256" key="9">
    <source>
        <dbReference type="ARBA" id="ARBA00023242"/>
    </source>
</evidence>
<protein>
    <recommendedName>
        <fullName evidence="11">Ubiquitin carboxyl-terminal hydrolase</fullName>
        <ecNumber evidence="11">3.4.19.12</ecNumber>
    </recommendedName>
</protein>
<comment type="subcellular location">
    <subcellularLocation>
        <location evidence="2">Nucleus</location>
    </subcellularLocation>
</comment>
<dbReference type="PRINTS" id="PR00707">
    <property type="entry name" value="UBCTHYDRLASE"/>
</dbReference>
<evidence type="ECO:0000256" key="12">
    <source>
        <dbReference type="SAM" id="MobiDB-lite"/>
    </source>
</evidence>
<dbReference type="FunFam" id="3.40.532.10:FF:000002">
    <property type="entry name" value="Ubiquitin carboxyl-terminal hydrolase"/>
    <property type="match status" value="1"/>
</dbReference>
<dbReference type="InterPro" id="IPR041507">
    <property type="entry name" value="UCH_C"/>
</dbReference>
<evidence type="ECO:0000256" key="11">
    <source>
        <dbReference type="RuleBase" id="RU361215"/>
    </source>
</evidence>
<feature type="site" description="Important for enzyme activity" evidence="10">
    <location>
        <position position="184"/>
    </location>
</feature>
<dbReference type="EC" id="3.4.19.12" evidence="11"/>
<keyword evidence="5 10" id="KW-0833">Ubl conjugation pathway</keyword>
<gene>
    <name evidence="14" type="ORF">D5F01_LYC03025</name>
</gene>
<name>A0A6G0J4Q6_LARCR</name>
<evidence type="ECO:0000256" key="1">
    <source>
        <dbReference type="ARBA" id="ARBA00000707"/>
    </source>
</evidence>
<comment type="similarity">
    <text evidence="3">Belongs to the peptidase C12 family. BAP1 subfamily.</text>
</comment>
<evidence type="ECO:0000259" key="13">
    <source>
        <dbReference type="PROSITE" id="PS52048"/>
    </source>
</evidence>